<dbReference type="SMART" id="SM00066">
    <property type="entry name" value="GAL4"/>
    <property type="match status" value="1"/>
</dbReference>
<dbReference type="InterPro" id="IPR052783">
    <property type="entry name" value="Metabolic/Drug-Res_Regulator"/>
</dbReference>
<feature type="compositionally biased region" description="Polar residues" evidence="2">
    <location>
        <begin position="212"/>
        <end position="222"/>
    </location>
</feature>
<dbReference type="Gene3D" id="4.10.240.10">
    <property type="entry name" value="Zn(2)-C6 fungal-type DNA-binding domain"/>
    <property type="match status" value="1"/>
</dbReference>
<dbReference type="OrthoDB" id="5404913at2759"/>
<protein>
    <recommendedName>
        <fullName evidence="3">Zn(2)-C6 fungal-type domain-containing protein</fullName>
    </recommendedName>
</protein>
<feature type="domain" description="Zn(2)-C6 fungal-type" evidence="3">
    <location>
        <begin position="33"/>
        <end position="74"/>
    </location>
</feature>
<keyword evidence="5" id="KW-1185">Reference proteome</keyword>
<dbReference type="GO" id="GO:0008270">
    <property type="term" value="F:zinc ion binding"/>
    <property type="evidence" value="ECO:0007669"/>
    <property type="project" value="InterPro"/>
</dbReference>
<reference evidence="4" key="1">
    <citation type="submission" date="2021-03" db="EMBL/GenBank/DDBJ databases">
        <authorList>
            <person name="Tagirdzhanova G."/>
        </authorList>
    </citation>
    <scope>NUCLEOTIDE SEQUENCE</scope>
</reference>
<accession>A0A8H3FW97</accession>
<feature type="region of interest" description="Disordered" evidence="2">
    <location>
        <begin position="1"/>
        <end position="23"/>
    </location>
</feature>
<dbReference type="GO" id="GO:0000981">
    <property type="term" value="F:DNA-binding transcription factor activity, RNA polymerase II-specific"/>
    <property type="evidence" value="ECO:0007669"/>
    <property type="project" value="InterPro"/>
</dbReference>
<feature type="region of interest" description="Disordered" evidence="2">
    <location>
        <begin position="208"/>
        <end position="248"/>
    </location>
</feature>
<evidence type="ECO:0000313" key="4">
    <source>
        <dbReference type="EMBL" id="CAF9931215.1"/>
    </source>
</evidence>
<dbReference type="InterPro" id="IPR001138">
    <property type="entry name" value="Zn2Cys6_DnaBD"/>
</dbReference>
<dbReference type="PANTHER" id="PTHR47655:SF3">
    <property type="entry name" value="ZN(II)2CYS6 TRANSCRIPTION FACTOR (EUROFUNG)"/>
    <property type="match status" value="1"/>
</dbReference>
<dbReference type="InterPro" id="IPR036864">
    <property type="entry name" value="Zn2-C6_fun-type_DNA-bd_sf"/>
</dbReference>
<feature type="region of interest" description="Disordered" evidence="2">
    <location>
        <begin position="365"/>
        <end position="387"/>
    </location>
</feature>
<name>A0A8H3FW97_9LECA</name>
<dbReference type="PANTHER" id="PTHR47655">
    <property type="entry name" value="QUINIC ACID UTILIZATION ACTIVATOR"/>
    <property type="match status" value="1"/>
</dbReference>
<comment type="caution">
    <text evidence="4">The sequence shown here is derived from an EMBL/GenBank/DDBJ whole genome shotgun (WGS) entry which is preliminary data.</text>
</comment>
<evidence type="ECO:0000259" key="3">
    <source>
        <dbReference type="SMART" id="SM00066"/>
    </source>
</evidence>
<dbReference type="SUPFAM" id="SSF57701">
    <property type="entry name" value="Zn2/Cys6 DNA-binding domain"/>
    <property type="match status" value="1"/>
</dbReference>
<dbReference type="CDD" id="cd00067">
    <property type="entry name" value="GAL4"/>
    <property type="match status" value="1"/>
</dbReference>
<proteinExistence type="predicted"/>
<evidence type="ECO:0000313" key="5">
    <source>
        <dbReference type="Proteomes" id="UP000664203"/>
    </source>
</evidence>
<feature type="compositionally biased region" description="Polar residues" evidence="2">
    <location>
        <begin position="371"/>
        <end position="381"/>
    </location>
</feature>
<organism evidence="4 5">
    <name type="scientific">Alectoria fallacina</name>
    <dbReference type="NCBI Taxonomy" id="1903189"/>
    <lineage>
        <taxon>Eukaryota</taxon>
        <taxon>Fungi</taxon>
        <taxon>Dikarya</taxon>
        <taxon>Ascomycota</taxon>
        <taxon>Pezizomycotina</taxon>
        <taxon>Lecanoromycetes</taxon>
        <taxon>OSLEUM clade</taxon>
        <taxon>Lecanoromycetidae</taxon>
        <taxon>Lecanorales</taxon>
        <taxon>Lecanorineae</taxon>
        <taxon>Parmeliaceae</taxon>
        <taxon>Alectoria</taxon>
    </lineage>
</organism>
<dbReference type="Pfam" id="PF00172">
    <property type="entry name" value="Zn_clus"/>
    <property type="match status" value="1"/>
</dbReference>
<dbReference type="AlphaFoldDB" id="A0A8H3FW97"/>
<evidence type="ECO:0000256" key="2">
    <source>
        <dbReference type="SAM" id="MobiDB-lite"/>
    </source>
</evidence>
<gene>
    <name evidence="4" type="ORF">ALECFALPRED_004956</name>
</gene>
<dbReference type="Proteomes" id="UP000664203">
    <property type="component" value="Unassembled WGS sequence"/>
</dbReference>
<evidence type="ECO:0000256" key="1">
    <source>
        <dbReference type="ARBA" id="ARBA00023242"/>
    </source>
</evidence>
<sequence length="387" mass="42531">MFLVTPKPKVNTNNGPNSPPTRPVAKITVPKVARVQTACDRCRMKKCDGDLPCLRCSQDQLLCVTTKKVSNDPKGGLREYVHSMESQQTRLIEALRRLHRHVKQPIAEDDMREILQTVRACGFDFEGVQDIHYDAPESKAPPAGLADLGSFENIATNGFNENNATKGGNRNSVMDWATGQDCLGKRKRAEFGQFLDMAITPGSDVAVGGNVGNSLPDTNGGSDLTHDSEISPLKRQKPAAPTEPVNDSRSFDNYFDQVTTPSNPFKPPTPPGTDVSNPTFDASLQNVSNSLQQLSEMPAWSWSDLSQPLTTTDDDSTFEINGNTSTYPTGETSKAVSTFEAPHDWGPTMWWDPSLLFDTRLENSDQDGRGLTTQSLDASHNFNEDYF</sequence>
<dbReference type="EMBL" id="CAJPDR010000303">
    <property type="protein sequence ID" value="CAF9931215.1"/>
    <property type="molecule type" value="Genomic_DNA"/>
</dbReference>
<keyword evidence="1" id="KW-0539">Nucleus</keyword>